<gene>
    <name evidence="2" type="primary">g13455</name>
    <name evidence="2" type="ORF">VP750_LOCUS11919</name>
</gene>
<keyword evidence="1" id="KW-0472">Membrane</keyword>
<organism evidence="2 3">
    <name type="scientific">Coccomyxa viridis</name>
    <dbReference type="NCBI Taxonomy" id="1274662"/>
    <lineage>
        <taxon>Eukaryota</taxon>
        <taxon>Viridiplantae</taxon>
        <taxon>Chlorophyta</taxon>
        <taxon>core chlorophytes</taxon>
        <taxon>Trebouxiophyceae</taxon>
        <taxon>Trebouxiophyceae incertae sedis</taxon>
        <taxon>Coccomyxaceae</taxon>
        <taxon>Coccomyxa</taxon>
    </lineage>
</organism>
<accession>A0ABP1GH58</accession>
<dbReference type="Proteomes" id="UP001497392">
    <property type="component" value="Unassembled WGS sequence"/>
</dbReference>
<feature type="transmembrane region" description="Helical" evidence="1">
    <location>
        <begin position="12"/>
        <end position="33"/>
    </location>
</feature>
<dbReference type="PANTHER" id="PTHR38585">
    <property type="entry name" value="TRANSMEMBRANE PROTEIN"/>
    <property type="match status" value="1"/>
</dbReference>
<keyword evidence="1" id="KW-0812">Transmembrane</keyword>
<dbReference type="EMBL" id="CAXHTA020000021">
    <property type="protein sequence ID" value="CAL5230013.1"/>
    <property type="molecule type" value="Genomic_DNA"/>
</dbReference>
<sequence length="289" mass="30922">MDGDVRRFGKQLAVIIEPALPFVGHAATSAAAFTVGMGLSQAAGYALRISCATPVLSSALGMAGIGFSSILAGEASRRFGARLRGAQQHRSMQVLARDMALDAVLGMSLYKMMGGRFRSVMPSNLVYPGACAIESLPAPGSEYASHAAKGELRRLFARDGCHHCGTRMGRVIGDHIPPNKYVSSADSAIKQITASLGVTNNTHVPPLGKLSQKLGQVLRGKSRARIGRSVQRYFPQCVACCSKQAGAVKSGATRLVFHYYGMRPWYYAGAFVGLRQYCNPAILQQKRRG</sequence>
<keyword evidence="1" id="KW-1133">Transmembrane helix</keyword>
<protein>
    <submittedName>
        <fullName evidence="2">G13455 protein</fullName>
    </submittedName>
</protein>
<evidence type="ECO:0000313" key="2">
    <source>
        <dbReference type="EMBL" id="CAL5230013.1"/>
    </source>
</evidence>
<proteinExistence type="predicted"/>
<feature type="transmembrane region" description="Helical" evidence="1">
    <location>
        <begin position="45"/>
        <end position="73"/>
    </location>
</feature>
<evidence type="ECO:0000256" key="1">
    <source>
        <dbReference type="SAM" id="Phobius"/>
    </source>
</evidence>
<name>A0ABP1GH58_9CHLO</name>
<keyword evidence="3" id="KW-1185">Reference proteome</keyword>
<reference evidence="2 3" key="1">
    <citation type="submission" date="2024-06" db="EMBL/GenBank/DDBJ databases">
        <authorList>
            <person name="Kraege A."/>
            <person name="Thomma B."/>
        </authorList>
    </citation>
    <scope>NUCLEOTIDE SEQUENCE [LARGE SCALE GENOMIC DNA]</scope>
</reference>
<comment type="caution">
    <text evidence="2">The sequence shown here is derived from an EMBL/GenBank/DDBJ whole genome shotgun (WGS) entry which is preliminary data.</text>
</comment>
<evidence type="ECO:0000313" key="3">
    <source>
        <dbReference type="Proteomes" id="UP001497392"/>
    </source>
</evidence>
<dbReference type="PANTHER" id="PTHR38585:SF1">
    <property type="entry name" value="TRANSMEMBRANE PROTEIN"/>
    <property type="match status" value="1"/>
</dbReference>